<dbReference type="EMBL" id="CAJJDN010000022">
    <property type="protein sequence ID" value="CAD8067212.1"/>
    <property type="molecule type" value="Genomic_DNA"/>
</dbReference>
<name>A0A8S1LLP2_9CILI</name>
<sequence>MGCSQQKFSSSTKNRNDGSITTGQLNMKQTTNVISVKYLNQKLIGQSGKYYNFLLNRVILSKDILNSTIMIRRQNKQENLPSKKDYVTSSNGCN</sequence>
<proteinExistence type="predicted"/>
<feature type="region of interest" description="Disordered" evidence="1">
    <location>
        <begin position="75"/>
        <end position="94"/>
    </location>
</feature>
<feature type="region of interest" description="Disordered" evidence="1">
    <location>
        <begin position="1"/>
        <end position="24"/>
    </location>
</feature>
<keyword evidence="3" id="KW-1185">Reference proteome</keyword>
<comment type="caution">
    <text evidence="2">The sequence shown here is derived from an EMBL/GenBank/DDBJ whole genome shotgun (WGS) entry which is preliminary data.</text>
</comment>
<evidence type="ECO:0000313" key="3">
    <source>
        <dbReference type="Proteomes" id="UP000692954"/>
    </source>
</evidence>
<dbReference type="OrthoDB" id="306413at2759"/>
<evidence type="ECO:0000256" key="1">
    <source>
        <dbReference type="SAM" id="MobiDB-lite"/>
    </source>
</evidence>
<evidence type="ECO:0000313" key="2">
    <source>
        <dbReference type="EMBL" id="CAD8067212.1"/>
    </source>
</evidence>
<reference evidence="2" key="1">
    <citation type="submission" date="2021-01" db="EMBL/GenBank/DDBJ databases">
        <authorList>
            <consortium name="Genoscope - CEA"/>
            <person name="William W."/>
        </authorList>
    </citation>
    <scope>NUCLEOTIDE SEQUENCE</scope>
</reference>
<dbReference type="AlphaFoldDB" id="A0A8S1LLP2"/>
<protein>
    <submittedName>
        <fullName evidence="2">Uncharacterized protein</fullName>
    </submittedName>
</protein>
<gene>
    <name evidence="2" type="ORF">PSON_ATCC_30995.1.T0220333</name>
</gene>
<accession>A0A8S1LLP2</accession>
<organism evidence="2 3">
    <name type="scientific">Paramecium sonneborni</name>
    <dbReference type="NCBI Taxonomy" id="65129"/>
    <lineage>
        <taxon>Eukaryota</taxon>
        <taxon>Sar</taxon>
        <taxon>Alveolata</taxon>
        <taxon>Ciliophora</taxon>
        <taxon>Intramacronucleata</taxon>
        <taxon>Oligohymenophorea</taxon>
        <taxon>Peniculida</taxon>
        <taxon>Parameciidae</taxon>
        <taxon>Paramecium</taxon>
    </lineage>
</organism>
<dbReference type="Proteomes" id="UP000692954">
    <property type="component" value="Unassembled WGS sequence"/>
</dbReference>